<dbReference type="EMBL" id="CAKKLH010000074">
    <property type="protein sequence ID" value="CAH0102142.1"/>
    <property type="molecule type" value="Genomic_DNA"/>
</dbReference>
<dbReference type="Proteomes" id="UP000789390">
    <property type="component" value="Unassembled WGS sequence"/>
</dbReference>
<dbReference type="AlphaFoldDB" id="A0A8J2RG12"/>
<organism evidence="1 2">
    <name type="scientific">Daphnia galeata</name>
    <dbReference type="NCBI Taxonomy" id="27404"/>
    <lineage>
        <taxon>Eukaryota</taxon>
        <taxon>Metazoa</taxon>
        <taxon>Ecdysozoa</taxon>
        <taxon>Arthropoda</taxon>
        <taxon>Crustacea</taxon>
        <taxon>Branchiopoda</taxon>
        <taxon>Diplostraca</taxon>
        <taxon>Cladocera</taxon>
        <taxon>Anomopoda</taxon>
        <taxon>Daphniidae</taxon>
        <taxon>Daphnia</taxon>
    </lineage>
</organism>
<comment type="caution">
    <text evidence="1">The sequence shown here is derived from an EMBL/GenBank/DDBJ whole genome shotgun (WGS) entry which is preliminary data.</text>
</comment>
<proteinExistence type="predicted"/>
<accession>A0A8J2RG12</accession>
<sequence>MSYSVRFWTGGPEEHLLLMDNWMRRSGSRSRIIKFELGLRPLKQSGIVLPCGTTPAFRSLLVDQYQQINTFRSVPLLHKVSDSRGFVLIQTNTTPIGINCSSSKHFGSESDRSCAHRAALVLSLPPPTASGKLLLSYITMV</sequence>
<protein>
    <submittedName>
        <fullName evidence="1">Uncharacterized protein</fullName>
    </submittedName>
</protein>
<name>A0A8J2RG12_9CRUS</name>
<keyword evidence="2" id="KW-1185">Reference proteome</keyword>
<evidence type="ECO:0000313" key="1">
    <source>
        <dbReference type="EMBL" id="CAH0102142.1"/>
    </source>
</evidence>
<evidence type="ECO:0000313" key="2">
    <source>
        <dbReference type="Proteomes" id="UP000789390"/>
    </source>
</evidence>
<gene>
    <name evidence="1" type="ORF">DGAL_LOCUS4531</name>
</gene>
<reference evidence="1" key="1">
    <citation type="submission" date="2021-11" db="EMBL/GenBank/DDBJ databases">
        <authorList>
            <person name="Schell T."/>
        </authorList>
    </citation>
    <scope>NUCLEOTIDE SEQUENCE</scope>
    <source>
        <strain evidence="1">M5</strain>
    </source>
</reference>